<feature type="compositionally biased region" description="Polar residues" evidence="6">
    <location>
        <begin position="819"/>
        <end position="830"/>
    </location>
</feature>
<comment type="caution">
    <text evidence="8">The sequence shown here is derived from an EMBL/GenBank/DDBJ whole genome shotgun (WGS) entry which is preliminary data.</text>
</comment>
<dbReference type="Gene3D" id="3.40.50.300">
    <property type="entry name" value="P-loop containing nucleotide triphosphate hydrolases"/>
    <property type="match status" value="2"/>
</dbReference>
<dbReference type="FunFam" id="3.40.50.300:FF:000326">
    <property type="entry name" value="P-loop containing nucleoside triphosphate hydrolase"/>
    <property type="match status" value="1"/>
</dbReference>
<dbReference type="InterPro" id="IPR047187">
    <property type="entry name" value="SF1_C_Upf1"/>
</dbReference>
<dbReference type="Pfam" id="PF13086">
    <property type="entry name" value="AAA_11"/>
    <property type="match status" value="1"/>
</dbReference>
<feature type="domain" description="AAA+ ATPase" evidence="7">
    <location>
        <begin position="1301"/>
        <end position="1572"/>
    </location>
</feature>
<dbReference type="CDD" id="cd18042">
    <property type="entry name" value="DEXXQc_SETX"/>
    <property type="match status" value="1"/>
</dbReference>
<keyword evidence="1" id="KW-0547">Nucleotide-binding</keyword>
<evidence type="ECO:0000256" key="3">
    <source>
        <dbReference type="ARBA" id="ARBA00022806"/>
    </source>
</evidence>
<feature type="region of interest" description="Disordered" evidence="6">
    <location>
        <begin position="819"/>
        <end position="974"/>
    </location>
</feature>
<dbReference type="Pfam" id="PF13087">
    <property type="entry name" value="AAA_12"/>
    <property type="match status" value="1"/>
</dbReference>
<dbReference type="Proteomes" id="UP001465755">
    <property type="component" value="Unassembled WGS sequence"/>
</dbReference>
<dbReference type="InterPro" id="IPR045055">
    <property type="entry name" value="DNA2/NAM7-like"/>
</dbReference>
<dbReference type="PANTHER" id="PTHR10887:SF495">
    <property type="entry name" value="HELICASE SENATAXIN ISOFORM X1-RELATED"/>
    <property type="match status" value="1"/>
</dbReference>
<evidence type="ECO:0000313" key="9">
    <source>
        <dbReference type="Proteomes" id="UP001465755"/>
    </source>
</evidence>
<dbReference type="InterPro" id="IPR041679">
    <property type="entry name" value="DNA2/NAM7-like_C"/>
</dbReference>
<gene>
    <name evidence="8" type="ORF">WJX73_003074</name>
</gene>
<feature type="coiled-coil region" evidence="5">
    <location>
        <begin position="1435"/>
        <end position="1476"/>
    </location>
</feature>
<evidence type="ECO:0000256" key="5">
    <source>
        <dbReference type="SAM" id="Coils"/>
    </source>
</evidence>
<keyword evidence="9" id="KW-1185">Reference proteome</keyword>
<dbReference type="GO" id="GO:0005524">
    <property type="term" value="F:ATP binding"/>
    <property type="evidence" value="ECO:0007669"/>
    <property type="project" value="UniProtKB-KW"/>
</dbReference>
<feature type="region of interest" description="Disordered" evidence="6">
    <location>
        <begin position="751"/>
        <end position="787"/>
    </location>
</feature>
<keyword evidence="4" id="KW-0067">ATP-binding</keyword>
<keyword evidence="2" id="KW-0378">Hydrolase</keyword>
<evidence type="ECO:0000256" key="6">
    <source>
        <dbReference type="SAM" id="MobiDB-lite"/>
    </source>
</evidence>
<reference evidence="8 9" key="1">
    <citation type="journal article" date="2024" name="Nat. Commun.">
        <title>Phylogenomics reveals the evolutionary origins of lichenization in chlorophyte algae.</title>
        <authorList>
            <person name="Puginier C."/>
            <person name="Libourel C."/>
            <person name="Otte J."/>
            <person name="Skaloud P."/>
            <person name="Haon M."/>
            <person name="Grisel S."/>
            <person name="Petersen M."/>
            <person name="Berrin J.G."/>
            <person name="Delaux P.M."/>
            <person name="Dal Grande F."/>
            <person name="Keller J."/>
        </authorList>
    </citation>
    <scope>NUCLEOTIDE SEQUENCE [LARGE SCALE GENOMIC DNA]</scope>
    <source>
        <strain evidence="8 9">SAG 2036</strain>
    </source>
</reference>
<dbReference type="InterPro" id="IPR003593">
    <property type="entry name" value="AAA+_ATPase"/>
</dbReference>
<accession>A0AAW1P7X1</accession>
<evidence type="ECO:0000256" key="1">
    <source>
        <dbReference type="ARBA" id="ARBA00022741"/>
    </source>
</evidence>
<feature type="compositionally biased region" description="Low complexity" evidence="6">
    <location>
        <begin position="876"/>
        <end position="886"/>
    </location>
</feature>
<evidence type="ECO:0000313" key="8">
    <source>
        <dbReference type="EMBL" id="KAK9805815.1"/>
    </source>
</evidence>
<keyword evidence="5" id="KW-0175">Coiled coil</keyword>
<dbReference type="PANTHER" id="PTHR10887">
    <property type="entry name" value="DNA2/NAM7 HELICASE FAMILY"/>
    <property type="match status" value="1"/>
</dbReference>
<organism evidence="8 9">
    <name type="scientific">Symbiochloris irregularis</name>
    <dbReference type="NCBI Taxonomy" id="706552"/>
    <lineage>
        <taxon>Eukaryota</taxon>
        <taxon>Viridiplantae</taxon>
        <taxon>Chlorophyta</taxon>
        <taxon>core chlorophytes</taxon>
        <taxon>Trebouxiophyceae</taxon>
        <taxon>Trebouxiales</taxon>
        <taxon>Trebouxiaceae</taxon>
        <taxon>Symbiochloris</taxon>
    </lineage>
</organism>
<dbReference type="CDD" id="cd18808">
    <property type="entry name" value="SF1_C_Upf1"/>
    <property type="match status" value="1"/>
</dbReference>
<dbReference type="GO" id="GO:0004386">
    <property type="term" value="F:helicase activity"/>
    <property type="evidence" value="ECO:0007669"/>
    <property type="project" value="UniProtKB-KW"/>
</dbReference>
<evidence type="ECO:0000256" key="2">
    <source>
        <dbReference type="ARBA" id="ARBA00022801"/>
    </source>
</evidence>
<sequence>MTTAVSVAFLEAEGRRRLEEALTVIKTLTGPSHPWCSQPEHAWTVATALTSLDARSLAEQAWEGIEQHLSCCPACLIAYHQTQESHTAEDDSKLLPLLICRDQIRLSKNLGLATKIMPGVDDISQQIVCGIYEALSFQDLLEDAGVMLALEAALLHLTPSYDLPLATGGRYPGVYRLLSHDNSAIRSMMRTATAFLTAKTQVWKHMHRTPEALLHMMSSRLVGAPDARLQTGLMSLLKPLAASLDLDSYGSRIALMRRIHALLLLEAPNMPAFLSSSQGVATSMSMEILAADLVQPGADALMNAHIFGPVLGRLAQGRGVQPFLEASAPVAVDLACALLPSATSSWMCAPAFWKDCIGSAHVSLSVTLLASAAHLAQVQPLAASLAQQGQQRQDAAVGFHSAASLPSAFTAALSWPQLPRNIAGNVDISPSAIRVAQYSGLLLQHFQDAVCSHLAALEQGMPKLLEEYDEEARERALAALTQLLVSVSAPVRDAAARVLKAATSCDSLSDALAVLALDDAVSHAVVQPLEVAASRARREDVSQALLQSGTPMLLQTCGSLIQIASDAIAADSSASLDAEHLVNNTSMLVQSFLQNSRQIAALPAAKEALAKALHLLPMIFRYQQQAIGAAAARKAFLDWLHVYLEFGQHCHGTLHGPWSQAIHQVLQLWQKKPSTEHTWGEASLSPAAQAAARRLLATSSSISAPAKLLLAGDFPWAAPGNMSTSIMADFPTRSSPASARVTPAQSAAIDLTGSNDSHDRWAQPGSDARLPQQSAAAAPSQQSPSKQAKLNRYFMQPKPGSTGPLSLVSSITGGRVLNSTPAARGSAQQQSRRHLYPSSFVNPQVNQTRKRAAPPDDEALWPKPEQWNAVGRQGEAASAGAAAVSGKPPPPQKKSKLRAAMEKHDAAAAAVGGRSSRPPPTAAAKAWQAPVSRDGSREASPAVASSRERSPMPGPQSGAPGPPGHLSNARKVSPPPVKVTMEACSLGDARPSLQAGLPAAPKPQRKMIQLAVAPGVTAAWAKRRLGQGADAAAAPQIVLTMEDVTASVLSSSFFKLTNQRTAWKKAKEAPTAFNNVQQYVRVFKDLLLEELRAHLIQAREEIQPASRESKRSAGATFSLMVSEVQRNGKLHKFTFSLPAADKDGCSSDDILLLTLKPLKVGNGEIEEPDLHALVIIERTESDPAARHMRIVHANINFTPADSTDSRPLQVSRAFNSGSSWHATHIMSWTPHQRQFVALCKCSGLPGQLLNQILHPAPSLAARQQALAASGLQQQLITRLQKQYNASQQDAIAAAASRRQQAGPFTLVQGPPGTGKTSTILGVISAALALGPVKPAAAGNAGPAPGTGSLAGTAQPSNTSLQRTAAAILVCAQSNAAIDELVGRLASKGVYHASDSSHRIPAMVRMGKRESMHPSVQGFHMDHLAEKYSSQGVATLAEAVGEQEKKRKRVQDLQTELAESRDEMRRGREAVTQARREVRQAVVRQAEVVTCTLSAAGGDLASLLIPSGPLFDMVIIDEAAQALEPAALVALRLLAPGGSCVLVGDPQQLPATVLSRAAEANHLTQSLFERLQRAGVSVVMLSEQYRMAPAINAFPSAFFYQGALVDGPSTRLHTLPPSSRAFFQTLAVFDCSEGREHAGRSGQGSLANSTEADLAATLLEGLLQEAGDEVGSIALLTPYKAQLELLKSRCSRLAPRADFSTVDGFQGKEADHVIFSCVRAHSRGASSSVGFLADVRRMNVGLTRARRSLWVIGHGPTLQQNPAWRELMVHAHKHDRLFHAAAAFNKLLTAPLDDLLGSLSPMDPGQAASRQAGAIPHNLPLHPVQSRSN</sequence>
<evidence type="ECO:0000259" key="7">
    <source>
        <dbReference type="SMART" id="SM00382"/>
    </source>
</evidence>
<proteinExistence type="predicted"/>
<dbReference type="InterPro" id="IPR027417">
    <property type="entry name" value="P-loop_NTPase"/>
</dbReference>
<dbReference type="GO" id="GO:0016787">
    <property type="term" value="F:hydrolase activity"/>
    <property type="evidence" value="ECO:0007669"/>
    <property type="project" value="UniProtKB-KW"/>
</dbReference>
<feature type="compositionally biased region" description="Low complexity" evidence="6">
    <location>
        <begin position="771"/>
        <end position="787"/>
    </location>
</feature>
<dbReference type="GO" id="GO:0005694">
    <property type="term" value="C:chromosome"/>
    <property type="evidence" value="ECO:0007669"/>
    <property type="project" value="UniProtKB-ARBA"/>
</dbReference>
<name>A0AAW1P7X1_9CHLO</name>
<keyword evidence="3" id="KW-0347">Helicase</keyword>
<dbReference type="SUPFAM" id="SSF52540">
    <property type="entry name" value="P-loop containing nucleoside triphosphate hydrolases"/>
    <property type="match status" value="1"/>
</dbReference>
<dbReference type="EMBL" id="JALJOQ010000041">
    <property type="protein sequence ID" value="KAK9805815.1"/>
    <property type="molecule type" value="Genomic_DNA"/>
</dbReference>
<protein>
    <recommendedName>
        <fullName evidence="7">AAA+ ATPase domain-containing protein</fullName>
    </recommendedName>
</protein>
<dbReference type="SMART" id="SM00382">
    <property type="entry name" value="AAA"/>
    <property type="match status" value="1"/>
</dbReference>
<feature type="region of interest" description="Disordered" evidence="6">
    <location>
        <begin position="1802"/>
        <end position="1828"/>
    </location>
</feature>
<dbReference type="InterPro" id="IPR041677">
    <property type="entry name" value="DNA2/NAM7_AAA_11"/>
</dbReference>
<evidence type="ECO:0000256" key="4">
    <source>
        <dbReference type="ARBA" id="ARBA00022840"/>
    </source>
</evidence>